<evidence type="ECO:0000259" key="5">
    <source>
        <dbReference type="PROSITE" id="PS50112"/>
    </source>
</evidence>
<dbReference type="Gene3D" id="3.30.450.20">
    <property type="entry name" value="PAS domain"/>
    <property type="match status" value="1"/>
</dbReference>
<dbReference type="InterPro" id="IPR036388">
    <property type="entry name" value="WH-like_DNA-bd_sf"/>
</dbReference>
<keyword evidence="7" id="KW-1185">Reference proteome</keyword>
<dbReference type="GO" id="GO:0003677">
    <property type="term" value="F:DNA binding"/>
    <property type="evidence" value="ECO:0007669"/>
    <property type="project" value="UniProtKB-KW"/>
</dbReference>
<accession>A0A7J0BKZ0</accession>
<sequence>MMFMSIRSVTDVEGVPGFSEGEGLYSGIEDVLWSRRDAMKLFRALFELVPDALVLADSSYRILVVNTNAVTLFGMSEEALTGSDCRLLVSEAVTEEFADALQGLETDSVWSGTLDACVVEGPSVPVEIAARKVSIASDVLFQIVFHDISSHVTLEQDLQRKDAVVEGMNLALRHVIRSVHEERREMKDELVQQVKDQVLPALERIADEDSSDMRQNYKAVIEDQLGEMSDGSPAPLDNLLIRLTPREMEICRLIALGRKTREICELLQISFETMQTHRKNIRRKLGLTGQGISLYVFLQQGQQSSAR</sequence>
<name>A0A7J0BKZ0_9BACT</name>
<dbReference type="PANTHER" id="PTHR44688:SF16">
    <property type="entry name" value="DNA-BINDING TRANSCRIPTIONAL ACTIVATOR DEVR_DOSR"/>
    <property type="match status" value="1"/>
</dbReference>
<evidence type="ECO:0000256" key="3">
    <source>
        <dbReference type="ARBA" id="ARBA00023163"/>
    </source>
</evidence>
<evidence type="ECO:0000313" key="7">
    <source>
        <dbReference type="Proteomes" id="UP000503840"/>
    </source>
</evidence>
<evidence type="ECO:0000259" key="4">
    <source>
        <dbReference type="PROSITE" id="PS50043"/>
    </source>
</evidence>
<dbReference type="SMART" id="SM00091">
    <property type="entry name" value="PAS"/>
    <property type="match status" value="1"/>
</dbReference>
<dbReference type="InterPro" id="IPR035965">
    <property type="entry name" value="PAS-like_dom_sf"/>
</dbReference>
<dbReference type="PANTHER" id="PTHR44688">
    <property type="entry name" value="DNA-BINDING TRANSCRIPTIONAL ACTIVATOR DEVR_DOSR"/>
    <property type="match status" value="1"/>
</dbReference>
<dbReference type="CDD" id="cd06170">
    <property type="entry name" value="LuxR_C_like"/>
    <property type="match status" value="1"/>
</dbReference>
<dbReference type="Pfam" id="PF00196">
    <property type="entry name" value="GerE"/>
    <property type="match status" value="1"/>
</dbReference>
<keyword evidence="1" id="KW-0805">Transcription regulation</keyword>
<feature type="domain" description="HTH luxR-type" evidence="4">
    <location>
        <begin position="236"/>
        <end position="301"/>
    </location>
</feature>
<comment type="caution">
    <text evidence="6">The sequence shown here is derived from an EMBL/GenBank/DDBJ whole genome shotgun (WGS) entry which is preliminary data.</text>
</comment>
<evidence type="ECO:0000256" key="2">
    <source>
        <dbReference type="ARBA" id="ARBA00023125"/>
    </source>
</evidence>
<dbReference type="InterPro" id="IPR016032">
    <property type="entry name" value="Sig_transdc_resp-reg_C-effctor"/>
</dbReference>
<dbReference type="EMBL" id="BLVO01000013">
    <property type="protein sequence ID" value="GFM33815.1"/>
    <property type="molecule type" value="Genomic_DNA"/>
</dbReference>
<dbReference type="PROSITE" id="PS50043">
    <property type="entry name" value="HTH_LUXR_2"/>
    <property type="match status" value="1"/>
</dbReference>
<dbReference type="InterPro" id="IPR000792">
    <property type="entry name" value="Tscrpt_reg_LuxR_C"/>
</dbReference>
<dbReference type="Gene3D" id="1.10.10.10">
    <property type="entry name" value="Winged helix-like DNA-binding domain superfamily/Winged helix DNA-binding domain"/>
    <property type="match status" value="1"/>
</dbReference>
<dbReference type="PRINTS" id="PR00038">
    <property type="entry name" value="HTHLUXR"/>
</dbReference>
<dbReference type="CDD" id="cd00130">
    <property type="entry name" value="PAS"/>
    <property type="match status" value="1"/>
</dbReference>
<gene>
    <name evidence="6" type="ORF">DSM101010T_21800</name>
</gene>
<organism evidence="6 7">
    <name type="scientific">Desulfovibrio subterraneus</name>
    <dbReference type="NCBI Taxonomy" id="2718620"/>
    <lineage>
        <taxon>Bacteria</taxon>
        <taxon>Pseudomonadati</taxon>
        <taxon>Thermodesulfobacteriota</taxon>
        <taxon>Desulfovibrionia</taxon>
        <taxon>Desulfovibrionales</taxon>
        <taxon>Desulfovibrionaceae</taxon>
        <taxon>Desulfovibrio</taxon>
    </lineage>
</organism>
<feature type="domain" description="PAS" evidence="5">
    <location>
        <begin position="38"/>
        <end position="96"/>
    </location>
</feature>
<evidence type="ECO:0000256" key="1">
    <source>
        <dbReference type="ARBA" id="ARBA00023015"/>
    </source>
</evidence>
<keyword evidence="2" id="KW-0238">DNA-binding</keyword>
<dbReference type="PROSITE" id="PS50112">
    <property type="entry name" value="PAS"/>
    <property type="match status" value="1"/>
</dbReference>
<dbReference type="Proteomes" id="UP000503840">
    <property type="component" value="Unassembled WGS sequence"/>
</dbReference>
<dbReference type="NCBIfam" id="TIGR00229">
    <property type="entry name" value="sensory_box"/>
    <property type="match status" value="1"/>
</dbReference>
<keyword evidence="3" id="KW-0804">Transcription</keyword>
<dbReference type="Pfam" id="PF13426">
    <property type="entry name" value="PAS_9"/>
    <property type="match status" value="1"/>
</dbReference>
<proteinExistence type="predicted"/>
<dbReference type="AlphaFoldDB" id="A0A7J0BKZ0"/>
<dbReference type="GO" id="GO:0006355">
    <property type="term" value="P:regulation of DNA-templated transcription"/>
    <property type="evidence" value="ECO:0007669"/>
    <property type="project" value="InterPro"/>
</dbReference>
<dbReference type="SMART" id="SM00421">
    <property type="entry name" value="HTH_LUXR"/>
    <property type="match status" value="1"/>
</dbReference>
<dbReference type="SUPFAM" id="SSF46894">
    <property type="entry name" value="C-terminal effector domain of the bipartite response regulators"/>
    <property type="match status" value="1"/>
</dbReference>
<dbReference type="InterPro" id="IPR000014">
    <property type="entry name" value="PAS"/>
</dbReference>
<evidence type="ECO:0000313" key="6">
    <source>
        <dbReference type="EMBL" id="GFM33815.1"/>
    </source>
</evidence>
<protein>
    <submittedName>
        <fullName evidence="6">Uncharacterized protein</fullName>
    </submittedName>
</protein>
<dbReference type="SUPFAM" id="SSF55785">
    <property type="entry name" value="PYP-like sensor domain (PAS domain)"/>
    <property type="match status" value="1"/>
</dbReference>
<reference evidence="6 7" key="1">
    <citation type="submission" date="2020-05" db="EMBL/GenBank/DDBJ databases">
        <title>Draft genome sequence of Desulfovibrio sp. strain HN2T.</title>
        <authorList>
            <person name="Ueno A."/>
            <person name="Tamazawa S."/>
            <person name="Tamamura S."/>
            <person name="Murakami T."/>
            <person name="Kiyama T."/>
            <person name="Inomata H."/>
            <person name="Amano Y."/>
            <person name="Miyakawa K."/>
            <person name="Tamaki H."/>
            <person name="Naganuma T."/>
            <person name="Kaneko K."/>
        </authorList>
    </citation>
    <scope>NUCLEOTIDE SEQUENCE [LARGE SCALE GENOMIC DNA]</scope>
    <source>
        <strain evidence="6 7">HN2</strain>
    </source>
</reference>